<organism evidence="1">
    <name type="scientific">marine metagenome</name>
    <dbReference type="NCBI Taxonomy" id="408172"/>
    <lineage>
        <taxon>unclassified sequences</taxon>
        <taxon>metagenomes</taxon>
        <taxon>ecological metagenomes</taxon>
    </lineage>
</organism>
<gene>
    <name evidence="1" type="ORF">METZ01_LOCUS279233</name>
</gene>
<name>A0A382KQ47_9ZZZZ</name>
<protein>
    <submittedName>
        <fullName evidence="1">Uncharacterized protein</fullName>
    </submittedName>
</protein>
<dbReference type="AlphaFoldDB" id="A0A382KQ47"/>
<sequence>MKASPYLEDILGISYLEETSPKEGE</sequence>
<evidence type="ECO:0000313" key="1">
    <source>
        <dbReference type="EMBL" id="SVC26379.1"/>
    </source>
</evidence>
<proteinExistence type="predicted"/>
<reference evidence="1" key="1">
    <citation type="submission" date="2018-05" db="EMBL/GenBank/DDBJ databases">
        <authorList>
            <person name="Lanie J.A."/>
            <person name="Ng W.-L."/>
            <person name="Kazmierczak K.M."/>
            <person name="Andrzejewski T.M."/>
            <person name="Davidsen T.M."/>
            <person name="Wayne K.J."/>
            <person name="Tettelin H."/>
            <person name="Glass J.I."/>
            <person name="Rusch D."/>
            <person name="Podicherti R."/>
            <person name="Tsui H.-C.T."/>
            <person name="Winkler M.E."/>
        </authorList>
    </citation>
    <scope>NUCLEOTIDE SEQUENCE</scope>
</reference>
<dbReference type="EMBL" id="UINC01082007">
    <property type="protein sequence ID" value="SVC26379.1"/>
    <property type="molecule type" value="Genomic_DNA"/>
</dbReference>
<accession>A0A382KQ47</accession>